<gene>
    <name evidence="1" type="ORF">FFZ77_27625</name>
</gene>
<evidence type="ECO:0000313" key="2">
    <source>
        <dbReference type="Proteomes" id="UP000460558"/>
    </source>
</evidence>
<keyword evidence="2" id="KW-1185">Reference proteome</keyword>
<evidence type="ECO:0000313" key="1">
    <source>
        <dbReference type="EMBL" id="MQS39211.1"/>
    </source>
</evidence>
<dbReference type="Proteomes" id="UP000460558">
    <property type="component" value="Unassembled WGS sequence"/>
</dbReference>
<name>A0ABW9P111_9ACTN</name>
<comment type="caution">
    <text evidence="1">The sequence shown here is derived from an EMBL/GenBank/DDBJ whole genome shotgun (WGS) entry which is preliminary data.</text>
</comment>
<dbReference type="EMBL" id="VDEQ01000312">
    <property type="protein sequence ID" value="MQS39211.1"/>
    <property type="molecule type" value="Genomic_DNA"/>
</dbReference>
<sequence>MYYVQVCDETNSRDMGGFELATTQSISSASLARYAVTAWDGFGLAYDFNADDLYSIRVWNGEDVVKLHTYRLIDGTLTAV</sequence>
<protein>
    <submittedName>
        <fullName evidence="1">Uncharacterized protein</fullName>
    </submittedName>
</protein>
<organism evidence="1 2">
    <name type="scientific">Streptomyces katsurahamanus</name>
    <dbReference type="NCBI Taxonomy" id="2577098"/>
    <lineage>
        <taxon>Bacteria</taxon>
        <taxon>Bacillati</taxon>
        <taxon>Actinomycetota</taxon>
        <taxon>Actinomycetes</taxon>
        <taxon>Kitasatosporales</taxon>
        <taxon>Streptomycetaceae</taxon>
        <taxon>Streptomyces</taxon>
    </lineage>
</organism>
<proteinExistence type="predicted"/>
<reference evidence="1 2" key="1">
    <citation type="submission" date="2019-06" db="EMBL/GenBank/DDBJ databases">
        <title>Comparative genomics and metabolomics analyses of clavulanic acid producing Streptomyces species provides insight into specialized metabolism and evolution of beta-lactam biosynthetic gene clusters.</title>
        <authorList>
            <person name="Moore M.A."/>
            <person name="Cruz-Morales P."/>
            <person name="Barona Gomez F."/>
            <person name="Kapil T."/>
        </authorList>
    </citation>
    <scope>NUCLEOTIDE SEQUENCE [LARGE SCALE GENOMIC DNA]</scope>
    <source>
        <strain evidence="1 2">T-272</strain>
    </source>
</reference>
<accession>A0ABW9P111</accession>